<dbReference type="RefSeq" id="WP_330144766.1">
    <property type="nucleotide sequence ID" value="NZ_JAZDQU010000001.1"/>
</dbReference>
<evidence type="ECO:0000313" key="4">
    <source>
        <dbReference type="EMBL" id="MEE1883841.1"/>
    </source>
</evidence>
<feature type="chain" id="PRO_5047299190" evidence="3">
    <location>
        <begin position="21"/>
        <end position="206"/>
    </location>
</feature>
<dbReference type="EMBL" id="JAZDQU010000001">
    <property type="protein sequence ID" value="MEE1883841.1"/>
    <property type="molecule type" value="Genomic_DNA"/>
</dbReference>
<keyword evidence="5" id="KW-1185">Reference proteome</keyword>
<dbReference type="Pfam" id="PF13414">
    <property type="entry name" value="TPR_11"/>
    <property type="match status" value="1"/>
</dbReference>
<sequence>MVTRKVLFFFLTICSVSGFAQTDHEKQGMQALMKGDFRSAVSVLEKADLNTPNNINVVKMLSYAYYQTGENKKSVTSYSKLLSLKSDDASAYYYRGKARLNIANDPKEAQSTLREEFYLAAIKDFTKAIELNSDNEIQYYQNRGIAYKDYGVFKSYSIKKPTDKVAVVNIFNNSIKDFQKILVAQPLRKDIIDLEKYVKAQITSLK</sequence>
<dbReference type="PANTHER" id="PTHR44858">
    <property type="entry name" value="TETRATRICOPEPTIDE REPEAT PROTEIN 6"/>
    <property type="match status" value="1"/>
</dbReference>
<evidence type="ECO:0000256" key="3">
    <source>
        <dbReference type="SAM" id="SignalP"/>
    </source>
</evidence>
<dbReference type="SUPFAM" id="SSF48452">
    <property type="entry name" value="TPR-like"/>
    <property type="match status" value="1"/>
</dbReference>
<keyword evidence="2" id="KW-0802">TPR repeat</keyword>
<evidence type="ECO:0000256" key="2">
    <source>
        <dbReference type="ARBA" id="ARBA00022803"/>
    </source>
</evidence>
<gene>
    <name evidence="4" type="ORF">VRU49_00285</name>
</gene>
<name>A0ABU7GXY0_9SPHI</name>
<feature type="signal peptide" evidence="3">
    <location>
        <begin position="1"/>
        <end position="20"/>
    </location>
</feature>
<comment type="caution">
    <text evidence="4">The sequence shown here is derived from an EMBL/GenBank/DDBJ whole genome shotgun (WGS) entry which is preliminary data.</text>
</comment>
<keyword evidence="3" id="KW-0732">Signal</keyword>
<dbReference type="Gene3D" id="1.25.40.10">
    <property type="entry name" value="Tetratricopeptide repeat domain"/>
    <property type="match status" value="2"/>
</dbReference>
<organism evidence="4 5">
    <name type="scientific">Pedobacter flavus</name>
    <dbReference type="NCBI Taxonomy" id="3113906"/>
    <lineage>
        <taxon>Bacteria</taxon>
        <taxon>Pseudomonadati</taxon>
        <taxon>Bacteroidota</taxon>
        <taxon>Sphingobacteriia</taxon>
        <taxon>Sphingobacteriales</taxon>
        <taxon>Sphingobacteriaceae</taxon>
        <taxon>Pedobacter</taxon>
    </lineage>
</organism>
<evidence type="ECO:0000256" key="1">
    <source>
        <dbReference type="ARBA" id="ARBA00022737"/>
    </source>
</evidence>
<keyword evidence="1" id="KW-0677">Repeat</keyword>
<reference evidence="4 5" key="1">
    <citation type="submission" date="2024-01" db="EMBL/GenBank/DDBJ databases">
        <title>Pedobacter sp. nov., isolated from oil-contaminated soil.</title>
        <authorList>
            <person name="Le N.T.T."/>
        </authorList>
    </citation>
    <scope>NUCLEOTIDE SEQUENCE [LARGE SCALE GENOMIC DNA]</scope>
    <source>
        <strain evidence="4 5">VNH31</strain>
    </source>
</reference>
<evidence type="ECO:0000313" key="5">
    <source>
        <dbReference type="Proteomes" id="UP001337681"/>
    </source>
</evidence>
<dbReference type="InterPro" id="IPR011990">
    <property type="entry name" value="TPR-like_helical_dom_sf"/>
</dbReference>
<dbReference type="PANTHER" id="PTHR44858:SF1">
    <property type="entry name" value="UDP-N-ACETYLGLUCOSAMINE--PEPTIDE N-ACETYLGLUCOSAMINYLTRANSFERASE SPINDLY-RELATED"/>
    <property type="match status" value="1"/>
</dbReference>
<protein>
    <submittedName>
        <fullName evidence="4">Tetratricopeptide repeat protein</fullName>
    </submittedName>
</protein>
<dbReference type="Proteomes" id="UP001337681">
    <property type="component" value="Unassembled WGS sequence"/>
</dbReference>
<proteinExistence type="predicted"/>
<dbReference type="InterPro" id="IPR050498">
    <property type="entry name" value="Ycf3"/>
</dbReference>
<accession>A0ABU7GXY0</accession>